<dbReference type="SUPFAM" id="SSF55331">
    <property type="entry name" value="Tautomerase/MIF"/>
    <property type="match status" value="1"/>
</dbReference>
<dbReference type="Proteomes" id="UP000502996">
    <property type="component" value="Chromosome"/>
</dbReference>
<dbReference type="PANTHER" id="PTHR35530:SF2">
    <property type="entry name" value="BSL4019 PROTEIN"/>
    <property type="match status" value="1"/>
</dbReference>
<keyword evidence="5" id="KW-1185">Reference proteome</keyword>
<proteinExistence type="inferred from homology"/>
<evidence type="ECO:0000256" key="2">
    <source>
        <dbReference type="ARBA" id="ARBA00023235"/>
    </source>
</evidence>
<accession>A0A6G6WKB8</accession>
<reference evidence="4 5" key="1">
    <citation type="submission" date="2020-02" db="EMBL/GenBank/DDBJ databases">
        <title>Full genome sequence of Nocardioides sp. R-3366.</title>
        <authorList>
            <person name="Im W.-T."/>
        </authorList>
    </citation>
    <scope>NUCLEOTIDE SEQUENCE [LARGE SCALE GENOMIC DNA]</scope>
    <source>
        <strain evidence="4 5">R-3366</strain>
    </source>
</reference>
<dbReference type="RefSeq" id="WP_165238310.1">
    <property type="nucleotide sequence ID" value="NZ_CP049257.1"/>
</dbReference>
<dbReference type="Pfam" id="PF01361">
    <property type="entry name" value="Tautomerase"/>
    <property type="match status" value="1"/>
</dbReference>
<sequence>MPYANLKVPAGLVDAQQKERWVHQITEMYVEAFGEQARATTMVLVEEVPDGGWGIGDHVLTLAQLTGDGPG</sequence>
<evidence type="ECO:0000313" key="4">
    <source>
        <dbReference type="EMBL" id="QIG45583.1"/>
    </source>
</evidence>
<dbReference type="AlphaFoldDB" id="A0A6G6WKB8"/>
<name>A0A6G6WKB8_9ACTN</name>
<protein>
    <submittedName>
        <fullName evidence="4">4-oxalocrotonate tautomerase family protein</fullName>
    </submittedName>
</protein>
<dbReference type="GO" id="GO:0016853">
    <property type="term" value="F:isomerase activity"/>
    <property type="evidence" value="ECO:0007669"/>
    <property type="project" value="UniProtKB-KW"/>
</dbReference>
<gene>
    <name evidence="4" type="ORF">G5V58_25100</name>
</gene>
<dbReference type="EMBL" id="CP049257">
    <property type="protein sequence ID" value="QIG45583.1"/>
    <property type="molecule type" value="Genomic_DNA"/>
</dbReference>
<dbReference type="InterPro" id="IPR014347">
    <property type="entry name" value="Tautomerase/MIF_sf"/>
</dbReference>
<feature type="domain" description="4-oxalocrotonate tautomerase-like" evidence="3">
    <location>
        <begin position="2"/>
        <end position="61"/>
    </location>
</feature>
<evidence type="ECO:0000313" key="5">
    <source>
        <dbReference type="Proteomes" id="UP000502996"/>
    </source>
</evidence>
<dbReference type="KEGG" id="nano:G5V58_25100"/>
<keyword evidence="2" id="KW-0413">Isomerase</keyword>
<comment type="similarity">
    <text evidence="1">Belongs to the 4-oxalocrotonate tautomerase family.</text>
</comment>
<evidence type="ECO:0000259" key="3">
    <source>
        <dbReference type="Pfam" id="PF01361"/>
    </source>
</evidence>
<dbReference type="PANTHER" id="PTHR35530">
    <property type="entry name" value="TAUTOMERASE-RELATED"/>
    <property type="match status" value="1"/>
</dbReference>
<organism evidence="4 5">
    <name type="scientific">Nocardioides anomalus</name>
    <dbReference type="NCBI Taxonomy" id="2712223"/>
    <lineage>
        <taxon>Bacteria</taxon>
        <taxon>Bacillati</taxon>
        <taxon>Actinomycetota</taxon>
        <taxon>Actinomycetes</taxon>
        <taxon>Propionibacteriales</taxon>
        <taxon>Nocardioidaceae</taxon>
        <taxon>Nocardioides</taxon>
    </lineage>
</organism>
<dbReference type="Gene3D" id="3.30.429.10">
    <property type="entry name" value="Macrophage Migration Inhibitory Factor"/>
    <property type="match status" value="1"/>
</dbReference>
<evidence type="ECO:0000256" key="1">
    <source>
        <dbReference type="ARBA" id="ARBA00006723"/>
    </source>
</evidence>
<dbReference type="InterPro" id="IPR004370">
    <property type="entry name" value="4-OT-like_dom"/>
</dbReference>